<dbReference type="SMART" id="SM00382">
    <property type="entry name" value="AAA"/>
    <property type="match status" value="1"/>
</dbReference>
<dbReference type="GO" id="GO:0003677">
    <property type="term" value="F:DNA binding"/>
    <property type="evidence" value="ECO:0007669"/>
    <property type="project" value="InterPro"/>
</dbReference>
<dbReference type="InterPro" id="IPR003959">
    <property type="entry name" value="ATPase_AAA_core"/>
</dbReference>
<dbReference type="PANTHER" id="PTHR13779:SF7">
    <property type="entry name" value="ATPASE WRNIP1"/>
    <property type="match status" value="1"/>
</dbReference>
<dbReference type="Gene3D" id="1.20.272.10">
    <property type="match status" value="1"/>
</dbReference>
<dbReference type="InterPro" id="IPR027417">
    <property type="entry name" value="P-loop_NTPase"/>
</dbReference>
<evidence type="ECO:0000259" key="3">
    <source>
        <dbReference type="SMART" id="SM00382"/>
    </source>
</evidence>
<evidence type="ECO:0000256" key="2">
    <source>
        <dbReference type="SAM" id="MobiDB-lite"/>
    </source>
</evidence>
<protein>
    <submittedName>
        <fullName evidence="4">p-loop containing nucleoside triphosphate hydrolase protein</fullName>
    </submittedName>
</protein>
<dbReference type="FunFam" id="3.40.50.300:FF:000137">
    <property type="entry name" value="Replication-associated recombination protein A"/>
    <property type="match status" value="1"/>
</dbReference>
<comment type="similarity">
    <text evidence="1">Belongs to the AAA ATPase family. RarA/MGS1/WRNIP1 subfamily.</text>
</comment>
<dbReference type="OrthoDB" id="10265467at2759"/>
<reference evidence="4 5" key="1">
    <citation type="journal article" date="2016" name="Proc. Natl. Acad. Sci. U.S.A.">
        <title>Comparative genomics of biotechnologically important yeasts.</title>
        <authorList>
            <person name="Riley R."/>
            <person name="Haridas S."/>
            <person name="Wolfe K.H."/>
            <person name="Lopes M.R."/>
            <person name="Hittinger C.T."/>
            <person name="Goeker M."/>
            <person name="Salamov A.A."/>
            <person name="Wisecaver J.H."/>
            <person name="Long T.M."/>
            <person name="Calvey C.H."/>
            <person name="Aerts A.L."/>
            <person name="Barry K.W."/>
            <person name="Choi C."/>
            <person name="Clum A."/>
            <person name="Coughlan A.Y."/>
            <person name="Deshpande S."/>
            <person name="Douglass A.P."/>
            <person name="Hanson S.J."/>
            <person name="Klenk H.-P."/>
            <person name="LaButti K.M."/>
            <person name="Lapidus A."/>
            <person name="Lindquist E.A."/>
            <person name="Lipzen A.M."/>
            <person name="Meier-Kolthoff J.P."/>
            <person name="Ohm R.A."/>
            <person name="Otillar R.P."/>
            <person name="Pangilinan J.L."/>
            <person name="Peng Y."/>
            <person name="Rokas A."/>
            <person name="Rosa C.A."/>
            <person name="Scheuner C."/>
            <person name="Sibirny A.A."/>
            <person name="Slot J.C."/>
            <person name="Stielow J.B."/>
            <person name="Sun H."/>
            <person name="Kurtzman C.P."/>
            <person name="Blackwell M."/>
            <person name="Grigoriev I.V."/>
            <person name="Jeffries T.W."/>
        </authorList>
    </citation>
    <scope>NUCLEOTIDE SEQUENCE [LARGE SCALE GENOMIC DNA]</scope>
    <source>
        <strain evidence="4 5">DSM 6958</strain>
    </source>
</reference>
<dbReference type="PANTHER" id="PTHR13779">
    <property type="entry name" value="WERNER HELICASE-INTERACTING PROTEIN 1 FAMILY MEMBER"/>
    <property type="match status" value="1"/>
</dbReference>
<dbReference type="Gene3D" id="3.40.50.300">
    <property type="entry name" value="P-loop containing nucleotide triphosphate hydrolases"/>
    <property type="match status" value="1"/>
</dbReference>
<dbReference type="CDD" id="cd18139">
    <property type="entry name" value="HLD_clamp_RarA"/>
    <property type="match status" value="1"/>
</dbReference>
<name>A0A1E3PHE4_9ASCO</name>
<sequence length="646" mass="72322">MIMKELKEDSSNEPENKIVQLLTDSENEISRNLSTSAFDIISDSDNDDDDIIKIQGSIIVQQDSPGKSIKEGHQSALNLNTLPLREDTYLTKEIDIELSQDRKDIETRCTLGITPSKFPSKIESDDRKDENLTIPPPQLLVHSNDETCEKSPNMKTSNYDINRSCLLKCPGTPTKSRNSSSRISEANSDQVDIYLTDFTEQKTLSRSNSVTPDISQPSVEKKKCELTNISKILSENITGTIPLAEQTRPTELDDFIGQDQLMGRGGILRSLIEQDEIPSMILWGPCGVGKTTLARIIAQKTKSRFIELSATHLTMNGCHRVFDQARKEKITNCRETILFLDEIHSFSKTQQDVLLPAVENGDIILIGATTENPSLKVANALTSRCKVFTLNTLTESEIYTVLQRALSVFNEKRRKGNLREIKFDEDSLKYFLEFSNGDGRFIISTLEMTIKHFLYLESKSQKKAVLEYPNISECVINIKTTKVLLASLRVKKRKANLPEFLSAIRNSIRGSNADAALYYLNTLILSEQDPTDIADCFIRIAMEDIGNADESCLSFASSTQQVVYMLGMPEAEMALANCCVKLAQAPKGKMVYQVKEKVKNFLIENDGASSASVPLHLKNAPNELMKRQGHGKGYKYNPDYIDGKVK</sequence>
<dbReference type="GO" id="GO:0016887">
    <property type="term" value="F:ATP hydrolysis activity"/>
    <property type="evidence" value="ECO:0007669"/>
    <property type="project" value="InterPro"/>
</dbReference>
<organism evidence="4 5">
    <name type="scientific">Nadsonia fulvescens var. elongata DSM 6958</name>
    <dbReference type="NCBI Taxonomy" id="857566"/>
    <lineage>
        <taxon>Eukaryota</taxon>
        <taxon>Fungi</taxon>
        <taxon>Dikarya</taxon>
        <taxon>Ascomycota</taxon>
        <taxon>Saccharomycotina</taxon>
        <taxon>Dipodascomycetes</taxon>
        <taxon>Dipodascales</taxon>
        <taxon>Dipodascales incertae sedis</taxon>
        <taxon>Nadsonia</taxon>
    </lineage>
</organism>
<feature type="region of interest" description="Disordered" evidence="2">
    <location>
        <begin position="116"/>
        <end position="155"/>
    </location>
</feature>
<dbReference type="GO" id="GO:0005524">
    <property type="term" value="F:ATP binding"/>
    <property type="evidence" value="ECO:0007669"/>
    <property type="project" value="InterPro"/>
</dbReference>
<dbReference type="AlphaFoldDB" id="A0A1E3PHE4"/>
<dbReference type="STRING" id="857566.A0A1E3PHE4"/>
<dbReference type="SUPFAM" id="SSF52540">
    <property type="entry name" value="P-loop containing nucleoside triphosphate hydrolases"/>
    <property type="match status" value="1"/>
</dbReference>
<gene>
    <name evidence="4" type="ORF">NADFUDRAFT_83024</name>
</gene>
<evidence type="ECO:0000313" key="4">
    <source>
        <dbReference type="EMBL" id="ODQ64846.1"/>
    </source>
</evidence>
<feature type="compositionally biased region" description="Basic and acidic residues" evidence="2">
    <location>
        <begin position="120"/>
        <end position="131"/>
    </location>
</feature>
<dbReference type="InterPro" id="IPR003593">
    <property type="entry name" value="AAA+_ATPase"/>
</dbReference>
<keyword evidence="5" id="KW-1185">Reference proteome</keyword>
<feature type="non-terminal residue" evidence="4">
    <location>
        <position position="646"/>
    </location>
</feature>
<dbReference type="Gene3D" id="1.10.3710.10">
    <property type="entry name" value="DNA polymerase III clamp loader subunits, C-terminal domain"/>
    <property type="match status" value="1"/>
</dbReference>
<dbReference type="Pfam" id="PF00004">
    <property type="entry name" value="AAA"/>
    <property type="match status" value="1"/>
</dbReference>
<dbReference type="Proteomes" id="UP000095009">
    <property type="component" value="Unassembled WGS sequence"/>
</dbReference>
<dbReference type="InterPro" id="IPR051314">
    <property type="entry name" value="AAA_ATPase_RarA/MGS1/WRNIP1"/>
</dbReference>
<dbReference type="InterPro" id="IPR021886">
    <property type="entry name" value="MgsA_C"/>
</dbReference>
<dbReference type="SUPFAM" id="SSF48019">
    <property type="entry name" value="post-AAA+ oligomerization domain-like"/>
    <property type="match status" value="1"/>
</dbReference>
<dbReference type="GO" id="GO:0005634">
    <property type="term" value="C:nucleus"/>
    <property type="evidence" value="ECO:0007669"/>
    <property type="project" value="TreeGrafter"/>
</dbReference>
<evidence type="ECO:0000313" key="5">
    <source>
        <dbReference type="Proteomes" id="UP000095009"/>
    </source>
</evidence>
<evidence type="ECO:0000256" key="1">
    <source>
        <dbReference type="ARBA" id="ARBA00008959"/>
    </source>
</evidence>
<dbReference type="GO" id="GO:0000731">
    <property type="term" value="P:DNA synthesis involved in DNA repair"/>
    <property type="evidence" value="ECO:0007669"/>
    <property type="project" value="TreeGrafter"/>
</dbReference>
<dbReference type="GO" id="GO:0017116">
    <property type="term" value="F:single-stranded DNA helicase activity"/>
    <property type="evidence" value="ECO:0007669"/>
    <property type="project" value="TreeGrafter"/>
</dbReference>
<dbReference type="EMBL" id="KV454410">
    <property type="protein sequence ID" value="ODQ64846.1"/>
    <property type="molecule type" value="Genomic_DNA"/>
</dbReference>
<dbReference type="InterPro" id="IPR008921">
    <property type="entry name" value="DNA_pol3_clamp-load_cplx_C"/>
</dbReference>
<dbReference type="Gene3D" id="1.10.8.60">
    <property type="match status" value="1"/>
</dbReference>
<dbReference type="GO" id="GO:0006271">
    <property type="term" value="P:DNA strand elongation involved in DNA replication"/>
    <property type="evidence" value="ECO:0007669"/>
    <property type="project" value="UniProtKB-ARBA"/>
</dbReference>
<dbReference type="Pfam" id="PF12002">
    <property type="entry name" value="MgsA_C"/>
    <property type="match status" value="1"/>
</dbReference>
<feature type="domain" description="AAA+ ATPase" evidence="3">
    <location>
        <begin position="276"/>
        <end position="393"/>
    </location>
</feature>
<accession>A0A1E3PHE4</accession>
<dbReference type="GO" id="GO:0008047">
    <property type="term" value="F:enzyme activator activity"/>
    <property type="evidence" value="ECO:0007669"/>
    <property type="project" value="TreeGrafter"/>
</dbReference>
<dbReference type="CDD" id="cd00009">
    <property type="entry name" value="AAA"/>
    <property type="match status" value="1"/>
</dbReference>
<keyword evidence="4" id="KW-0378">Hydrolase</keyword>
<proteinExistence type="inferred from homology"/>